<gene>
    <name evidence="3" type="ORF">K8V81_02410</name>
</gene>
<dbReference type="Proteomes" id="UP000742460">
    <property type="component" value="Unassembled WGS sequence"/>
</dbReference>
<evidence type="ECO:0000256" key="1">
    <source>
        <dbReference type="SAM" id="MobiDB-lite"/>
    </source>
</evidence>
<protein>
    <recommendedName>
        <fullName evidence="5">Alkaline phosphatase</fullName>
    </recommendedName>
</protein>
<comment type="caution">
    <text evidence="3">The sequence shown here is derived from an EMBL/GenBank/DDBJ whole genome shotgun (WGS) entry which is preliminary data.</text>
</comment>
<feature type="compositionally biased region" description="Low complexity" evidence="1">
    <location>
        <begin position="35"/>
        <end position="46"/>
    </location>
</feature>
<evidence type="ECO:0008006" key="5">
    <source>
        <dbReference type="Google" id="ProtNLM"/>
    </source>
</evidence>
<keyword evidence="2" id="KW-0732">Signal</keyword>
<organism evidence="3 4">
    <name type="scientific">Brachybacterium massiliense</name>
    <dbReference type="NCBI Taxonomy" id="1755098"/>
    <lineage>
        <taxon>Bacteria</taxon>
        <taxon>Bacillati</taxon>
        <taxon>Actinomycetota</taxon>
        <taxon>Actinomycetes</taxon>
        <taxon>Micrococcales</taxon>
        <taxon>Dermabacteraceae</taxon>
        <taxon>Brachybacterium</taxon>
    </lineage>
</organism>
<evidence type="ECO:0000313" key="3">
    <source>
        <dbReference type="EMBL" id="HJG90557.1"/>
    </source>
</evidence>
<feature type="compositionally biased region" description="Acidic residues" evidence="1">
    <location>
        <begin position="57"/>
        <end position="101"/>
    </location>
</feature>
<evidence type="ECO:0000313" key="4">
    <source>
        <dbReference type="Proteomes" id="UP000742460"/>
    </source>
</evidence>
<dbReference type="AlphaFoldDB" id="A0A921MUU2"/>
<dbReference type="EMBL" id="DYUE01000064">
    <property type="protein sequence ID" value="HJG90557.1"/>
    <property type="molecule type" value="Genomic_DNA"/>
</dbReference>
<accession>A0A921MUU2</accession>
<proteinExistence type="predicted"/>
<evidence type="ECO:0000256" key="2">
    <source>
        <dbReference type="SAM" id="SignalP"/>
    </source>
</evidence>
<feature type="signal peptide" evidence="2">
    <location>
        <begin position="1"/>
        <end position="26"/>
    </location>
</feature>
<feature type="chain" id="PRO_5036673557" description="Alkaline phosphatase" evidence="2">
    <location>
        <begin position="27"/>
        <end position="320"/>
    </location>
</feature>
<sequence length="320" mass="32800">MSTRTIARRTRAAVALAASAALLSLAACGSDGGETETPAPTTGTEASDGGGQQVPPAEDDGADDSTSDDDTDDTDDTETDTDGDDSDGDDSSADDDADAPDQETGASGERTRIMLVTDLGIDDTTGDGPLTLQNEQLATLLSSPFDATAECAEELVLEPGNAAGCVGPVSLDRTEPTQEWVATAVRIPQAEDPASGSQDAVLFSTGVQLPEDAEDLTDEDTVLTGVGFGSAFGMEPLSAEEVAESTLSTLTSEFAYVPVGAMADWSEVTCADGLDFNRFETVDCTATTADGESWDLAVAPGTYANNDQGLLVGIDTQREG</sequence>
<dbReference type="PROSITE" id="PS51257">
    <property type="entry name" value="PROKAR_LIPOPROTEIN"/>
    <property type="match status" value="1"/>
</dbReference>
<feature type="region of interest" description="Disordered" evidence="1">
    <location>
        <begin position="28"/>
        <end position="113"/>
    </location>
</feature>
<reference evidence="3" key="1">
    <citation type="journal article" date="2021" name="PeerJ">
        <title>Extensive microbial diversity within the chicken gut microbiome revealed by metagenomics and culture.</title>
        <authorList>
            <person name="Gilroy R."/>
            <person name="Ravi A."/>
            <person name="Getino M."/>
            <person name="Pursley I."/>
            <person name="Horton D.L."/>
            <person name="Alikhan N.F."/>
            <person name="Baker D."/>
            <person name="Gharbi K."/>
            <person name="Hall N."/>
            <person name="Watson M."/>
            <person name="Adriaenssens E.M."/>
            <person name="Foster-Nyarko E."/>
            <person name="Jarju S."/>
            <person name="Secka A."/>
            <person name="Antonio M."/>
            <person name="Oren A."/>
            <person name="Chaudhuri R.R."/>
            <person name="La Ragione R."/>
            <person name="Hildebrand F."/>
            <person name="Pallen M.J."/>
        </authorList>
    </citation>
    <scope>NUCLEOTIDE SEQUENCE</scope>
    <source>
        <strain evidence="3">ChiGjej5B5-22894</strain>
    </source>
</reference>
<reference evidence="3" key="2">
    <citation type="submission" date="2021-09" db="EMBL/GenBank/DDBJ databases">
        <authorList>
            <person name="Gilroy R."/>
        </authorList>
    </citation>
    <scope>NUCLEOTIDE SEQUENCE</scope>
    <source>
        <strain evidence="3">ChiGjej5B5-22894</strain>
    </source>
</reference>
<name>A0A921MUU2_9MICO</name>